<dbReference type="Gene3D" id="3.40.47.10">
    <property type="match status" value="2"/>
</dbReference>
<feature type="domain" description="Beta-ketoacyl-[acyl-carrier-protein] synthase III C-terminal" evidence="3">
    <location>
        <begin position="283"/>
        <end position="361"/>
    </location>
</feature>
<dbReference type="InterPro" id="IPR013747">
    <property type="entry name" value="ACP_syn_III_C"/>
</dbReference>
<reference evidence="4 5" key="1">
    <citation type="submission" date="2019-10" db="EMBL/GenBank/DDBJ databases">
        <title>Complete genome sequence of Variovorax paradoxus 5C-2.</title>
        <authorList>
            <person name="Gogoleva N.E."/>
            <person name="Balkin A.S."/>
        </authorList>
    </citation>
    <scope>NUCLEOTIDE SEQUENCE [LARGE SCALE GENOMIC DNA]</scope>
    <source>
        <strain evidence="4 5">5C-2</strain>
    </source>
</reference>
<dbReference type="AlphaFoldDB" id="A0A5Q0MAF2"/>
<evidence type="ECO:0000256" key="1">
    <source>
        <dbReference type="ARBA" id="ARBA00022679"/>
    </source>
</evidence>
<keyword evidence="1" id="KW-0808">Transferase</keyword>
<evidence type="ECO:0000313" key="5">
    <source>
        <dbReference type="Proteomes" id="UP000326780"/>
    </source>
</evidence>
<evidence type="ECO:0000313" key="4">
    <source>
        <dbReference type="EMBL" id="QFZ86456.1"/>
    </source>
</evidence>
<protein>
    <submittedName>
        <fullName evidence="4">StlD/DarB family beta-ketosynthase</fullName>
    </submittedName>
</protein>
<keyword evidence="2" id="KW-0012">Acyltransferase</keyword>
<dbReference type="RefSeq" id="WP_153284949.1">
    <property type="nucleotide sequence ID" value="NZ_CP045644.1"/>
</dbReference>
<dbReference type="Pfam" id="PF08541">
    <property type="entry name" value="ACP_syn_III_C"/>
    <property type="match status" value="1"/>
</dbReference>
<dbReference type="PANTHER" id="PTHR34069">
    <property type="entry name" value="3-OXOACYL-[ACYL-CARRIER-PROTEIN] SYNTHASE 3"/>
    <property type="match status" value="1"/>
</dbReference>
<sequence>MTTDVFLTRTAAFLPFSPVSNEDIEEVLGRIGGKVSRARRLILRSNGIQSRHYAIDRATGQLAMTNAQLTAAAIRALGDDIGPVDCLATGTSLPDQLMPNHAVMVHGELGWPRLEVVACAGICLAGAAALKHAWLSVRAGDARRAVATGSELASAVMRGINFEAELEHKIEALEARPEIAFEKDFLRWMLSDGAGAVLLEREPRGPLSLRVEWIELSSAAHELPVCMYAGADKNAQGGLDGWARTSPADWQRDSTFAVKQDVRLLNDNIVRATLTEPFAAIIERRGLKTDDIDWFLPHLSSHYFVEPVAASLASLGLPIPRERWFSNLATKGNTGSASPYIMLDELFRSGRIKPGQKLLMFVPESGRFSSGFIYLEAV</sequence>
<dbReference type="SUPFAM" id="SSF53901">
    <property type="entry name" value="Thiolase-like"/>
    <property type="match status" value="1"/>
</dbReference>
<dbReference type="EMBL" id="CP045644">
    <property type="protein sequence ID" value="QFZ86456.1"/>
    <property type="molecule type" value="Genomic_DNA"/>
</dbReference>
<evidence type="ECO:0000256" key="2">
    <source>
        <dbReference type="ARBA" id="ARBA00023315"/>
    </source>
</evidence>
<gene>
    <name evidence="4" type="ORF">GFK26_28655</name>
</gene>
<dbReference type="GO" id="GO:0044550">
    <property type="term" value="P:secondary metabolite biosynthetic process"/>
    <property type="evidence" value="ECO:0007669"/>
    <property type="project" value="TreeGrafter"/>
</dbReference>
<dbReference type="Proteomes" id="UP000326780">
    <property type="component" value="Chromosome"/>
</dbReference>
<name>A0A5Q0MAF2_VARPD</name>
<dbReference type="GO" id="GO:0016746">
    <property type="term" value="F:acyltransferase activity"/>
    <property type="evidence" value="ECO:0007669"/>
    <property type="project" value="UniProtKB-KW"/>
</dbReference>
<organism evidence="4 5">
    <name type="scientific">Variovorax paradoxus</name>
    <dbReference type="NCBI Taxonomy" id="34073"/>
    <lineage>
        <taxon>Bacteria</taxon>
        <taxon>Pseudomonadati</taxon>
        <taxon>Pseudomonadota</taxon>
        <taxon>Betaproteobacteria</taxon>
        <taxon>Burkholderiales</taxon>
        <taxon>Comamonadaceae</taxon>
        <taxon>Variovorax</taxon>
    </lineage>
</organism>
<dbReference type="InterPro" id="IPR016039">
    <property type="entry name" value="Thiolase-like"/>
</dbReference>
<dbReference type="NCBIfam" id="NF005293">
    <property type="entry name" value="PRK06816.1"/>
    <property type="match status" value="1"/>
</dbReference>
<proteinExistence type="predicted"/>
<dbReference type="PANTHER" id="PTHR34069:SF2">
    <property type="entry name" value="BETA-KETOACYL-[ACYL-CARRIER-PROTEIN] SYNTHASE III"/>
    <property type="match status" value="1"/>
</dbReference>
<accession>A0A5Q0MAF2</accession>
<dbReference type="CDD" id="cd00827">
    <property type="entry name" value="init_cond_enzymes"/>
    <property type="match status" value="1"/>
</dbReference>
<evidence type="ECO:0000259" key="3">
    <source>
        <dbReference type="Pfam" id="PF08541"/>
    </source>
</evidence>